<organism evidence="1 2">
    <name type="scientific">Bos mutus</name>
    <name type="common">wild yak</name>
    <dbReference type="NCBI Taxonomy" id="72004"/>
    <lineage>
        <taxon>Eukaryota</taxon>
        <taxon>Metazoa</taxon>
        <taxon>Chordata</taxon>
        <taxon>Craniata</taxon>
        <taxon>Vertebrata</taxon>
        <taxon>Euteleostomi</taxon>
        <taxon>Mammalia</taxon>
        <taxon>Eutheria</taxon>
        <taxon>Laurasiatheria</taxon>
        <taxon>Artiodactyla</taxon>
        <taxon>Ruminantia</taxon>
        <taxon>Pecora</taxon>
        <taxon>Bovidae</taxon>
        <taxon>Bovinae</taxon>
        <taxon>Bos</taxon>
    </lineage>
</organism>
<comment type="caution">
    <text evidence="1">The sequence shown here is derived from an EMBL/GenBank/DDBJ whole genome shotgun (WGS) entry which is preliminary data.</text>
</comment>
<dbReference type="Proteomes" id="UP000322234">
    <property type="component" value="Unassembled WGS sequence"/>
</dbReference>
<evidence type="ECO:0000313" key="1">
    <source>
        <dbReference type="EMBL" id="MXQ99057.1"/>
    </source>
</evidence>
<gene>
    <name evidence="1" type="ORF">E5288_WYG019211</name>
</gene>
<name>A0A6B0SEE8_9CETA</name>
<evidence type="ECO:0000313" key="2">
    <source>
        <dbReference type="Proteomes" id="UP000322234"/>
    </source>
</evidence>
<dbReference type="AlphaFoldDB" id="A0A6B0SEE8"/>
<proteinExistence type="predicted"/>
<reference evidence="1" key="1">
    <citation type="submission" date="2019-10" db="EMBL/GenBank/DDBJ databases">
        <title>The sequence and de novo assembly of the wild yak genome.</title>
        <authorList>
            <person name="Liu Y."/>
        </authorList>
    </citation>
    <scope>NUCLEOTIDE SEQUENCE [LARGE SCALE GENOMIC DNA]</scope>
    <source>
        <strain evidence="1">WY2019</strain>
    </source>
</reference>
<dbReference type="EMBL" id="VBQZ03000335">
    <property type="protein sequence ID" value="MXQ99057.1"/>
    <property type="molecule type" value="Genomic_DNA"/>
</dbReference>
<sequence length="87" mass="9961">MAACQSLPSSQFRERNFVPWTPQRIIWQQQQHRMLLRNSEPGATAMPKNKAELSETDPLILKMMMKSSLGTLQVRMKTLMCLTLGTP</sequence>
<protein>
    <submittedName>
        <fullName evidence="1">Uncharacterized protein</fullName>
    </submittedName>
</protein>
<accession>A0A6B0SEE8</accession>
<keyword evidence="2" id="KW-1185">Reference proteome</keyword>